<dbReference type="SUPFAM" id="SSF53756">
    <property type="entry name" value="UDP-Glycosyltransferase/glycogen phosphorylase"/>
    <property type="match status" value="1"/>
</dbReference>
<feature type="domain" description="Glycosyltransferase subfamily 4-like N-terminal" evidence="2">
    <location>
        <begin position="66"/>
        <end position="253"/>
    </location>
</feature>
<keyword evidence="4" id="KW-1185">Reference proteome</keyword>
<dbReference type="Gene3D" id="3.40.50.2000">
    <property type="entry name" value="Glycogen Phosphorylase B"/>
    <property type="match status" value="2"/>
</dbReference>
<name>A0ABR5SG62_9BACT</name>
<gene>
    <name evidence="3" type="ORF">ASN18_1889</name>
</gene>
<evidence type="ECO:0008006" key="5">
    <source>
        <dbReference type="Google" id="ProtNLM"/>
    </source>
</evidence>
<dbReference type="InterPro" id="IPR001296">
    <property type="entry name" value="Glyco_trans_1"/>
</dbReference>
<dbReference type="Proteomes" id="UP000060487">
    <property type="component" value="Unassembled WGS sequence"/>
</dbReference>
<dbReference type="Pfam" id="PF13439">
    <property type="entry name" value="Glyco_transf_4"/>
    <property type="match status" value="1"/>
</dbReference>
<dbReference type="EMBL" id="LNQR01000067">
    <property type="protein sequence ID" value="KWT84959.1"/>
    <property type="molecule type" value="Genomic_DNA"/>
</dbReference>
<evidence type="ECO:0000313" key="3">
    <source>
        <dbReference type="EMBL" id="KWT84959.1"/>
    </source>
</evidence>
<evidence type="ECO:0000259" key="1">
    <source>
        <dbReference type="Pfam" id="PF00534"/>
    </source>
</evidence>
<accession>A0ABR5SG62</accession>
<feature type="domain" description="Glycosyl transferase family 1" evidence="1">
    <location>
        <begin position="267"/>
        <end position="428"/>
    </location>
</feature>
<organism evidence="3 4">
    <name type="scientific">Candidatus Magnetominusculus xianensis</name>
    <dbReference type="NCBI Taxonomy" id="1748249"/>
    <lineage>
        <taxon>Bacteria</taxon>
        <taxon>Pseudomonadati</taxon>
        <taxon>Nitrospirota</taxon>
        <taxon>Nitrospiria</taxon>
        <taxon>Nitrospirales</taxon>
        <taxon>Nitrospiraceae</taxon>
        <taxon>Candidatus Magnetominusculus</taxon>
    </lineage>
</organism>
<comment type="caution">
    <text evidence="3">The sequence shown here is derived from an EMBL/GenBank/DDBJ whole genome shotgun (WGS) entry which is preliminary data.</text>
</comment>
<dbReference type="PANTHER" id="PTHR12526">
    <property type="entry name" value="GLYCOSYLTRANSFERASE"/>
    <property type="match status" value="1"/>
</dbReference>
<dbReference type="InterPro" id="IPR028098">
    <property type="entry name" value="Glyco_trans_4-like_N"/>
</dbReference>
<protein>
    <recommendedName>
        <fullName evidence="5">Glycosyltransferase</fullName>
    </recommendedName>
</protein>
<evidence type="ECO:0000313" key="4">
    <source>
        <dbReference type="Proteomes" id="UP000060487"/>
    </source>
</evidence>
<proteinExistence type="predicted"/>
<dbReference type="PANTHER" id="PTHR12526:SF630">
    <property type="entry name" value="GLYCOSYLTRANSFERASE"/>
    <property type="match status" value="1"/>
</dbReference>
<dbReference type="Pfam" id="PF00534">
    <property type="entry name" value="Glycos_transf_1"/>
    <property type="match status" value="1"/>
</dbReference>
<evidence type="ECO:0000259" key="2">
    <source>
        <dbReference type="Pfam" id="PF13439"/>
    </source>
</evidence>
<sequence length="465" mass="52108">MLRILKSFVPEKAKPAIRRAVYTLSSDYTRKCVLMAIDRDNSVYKPPDFTDKQVLNIVLYIGQLGPGGSERQLCNLAVRLAELGHKVRVIVNILTGNNGHYLPYLNDNGIFIRQLQQIKDKAIIGYNKSLLTAAAIRRIPCYIKSKCVYDLVKELSLNPPDVLHCWLDYSNINGGLAGFIASVPKIVLGGRNVNPTHFAWMNMPWFKAWYDILIKSKRIVQSNNSVIGAADYARWLNIPSSDIAVVYNAVVPEHFSSTEDEDGMRLRDSISISDTDLLIGGVFRLSSEKRPIDFVRVVKICKQQYSNIKAVIVGTGPMEDQIKNCIAKLGLQDTVLLLGRRSDVFNVMRACNVVLLTSENEGSPNCLMEAQYLGIPVVATRAGGIPEIVKNKGTGELHDTGDIENMANSIIKILGDKIYADRLGEQGHQLIKNKFSIEKMTDGFLNIYKSYPQKREIYYENYNTV</sequence>
<reference evidence="3 4" key="1">
    <citation type="submission" date="2015-11" db="EMBL/GenBank/DDBJ databases">
        <authorList>
            <person name="Lin W."/>
        </authorList>
    </citation>
    <scope>NUCLEOTIDE SEQUENCE [LARGE SCALE GENOMIC DNA]</scope>
    <source>
        <strain evidence="3 4">HCH-1</strain>
    </source>
</reference>